<comment type="caution">
    <text evidence="1">The sequence shown here is derived from an EMBL/GenBank/DDBJ whole genome shotgun (WGS) entry which is preliminary data.</text>
</comment>
<accession>A0ACC0PYZ0</accession>
<dbReference type="EMBL" id="CM046389">
    <property type="protein sequence ID" value="KAI8569738.1"/>
    <property type="molecule type" value="Genomic_DNA"/>
</dbReference>
<reference evidence="1" key="1">
    <citation type="submission" date="2022-02" db="EMBL/GenBank/DDBJ databases">
        <title>Plant Genome Project.</title>
        <authorList>
            <person name="Zhang R.-G."/>
        </authorList>
    </citation>
    <scope>NUCLEOTIDE SEQUENCE</scope>
    <source>
        <strain evidence="1">AT1</strain>
    </source>
</reference>
<protein>
    <submittedName>
        <fullName evidence="1">Uncharacterized protein</fullName>
    </submittedName>
</protein>
<evidence type="ECO:0000313" key="1">
    <source>
        <dbReference type="EMBL" id="KAI8569738.1"/>
    </source>
</evidence>
<keyword evidence="2" id="KW-1185">Reference proteome</keyword>
<proteinExistence type="predicted"/>
<gene>
    <name evidence="1" type="ORF">RHMOL_Rhmol02G0300500</name>
</gene>
<evidence type="ECO:0000313" key="2">
    <source>
        <dbReference type="Proteomes" id="UP001062846"/>
    </source>
</evidence>
<dbReference type="Proteomes" id="UP001062846">
    <property type="component" value="Chromosome 2"/>
</dbReference>
<name>A0ACC0PYZ0_RHOML</name>
<organism evidence="1 2">
    <name type="scientific">Rhododendron molle</name>
    <name type="common">Chinese azalea</name>
    <name type="synonym">Azalea mollis</name>
    <dbReference type="NCBI Taxonomy" id="49168"/>
    <lineage>
        <taxon>Eukaryota</taxon>
        <taxon>Viridiplantae</taxon>
        <taxon>Streptophyta</taxon>
        <taxon>Embryophyta</taxon>
        <taxon>Tracheophyta</taxon>
        <taxon>Spermatophyta</taxon>
        <taxon>Magnoliopsida</taxon>
        <taxon>eudicotyledons</taxon>
        <taxon>Gunneridae</taxon>
        <taxon>Pentapetalae</taxon>
        <taxon>asterids</taxon>
        <taxon>Ericales</taxon>
        <taxon>Ericaceae</taxon>
        <taxon>Ericoideae</taxon>
        <taxon>Rhodoreae</taxon>
        <taxon>Rhododendron</taxon>
    </lineage>
</organism>
<sequence length="186" mass="20549">MTPPLAISAWRKPSPGSFKINCDVAMNREGQRANAAVVVRNDRGELTDGSIHSFKSSSVLLGELEAIRKACLLARDMCAVPITIESDNKTAISLSVSELEPPWEVYPLIMDIRAVRRQRNLELIWVKRSANKVAHQVASLAAKGQLSLDWVANPPASLICFLLRDVISVPLVYDSVSRFVLLDELK</sequence>